<evidence type="ECO:0000313" key="2">
    <source>
        <dbReference type="Proteomes" id="UP000194218"/>
    </source>
</evidence>
<sequence length="228" mass="24226">MTDVAVFDLDGTLIDTPRGIVDTFTAAFATMAWDRPDPREVRATVGLPPARAFGRLMGAGPEDERVAEGMRQYRRHFRIIVLPRAPDLLFPGVAAGLADLRAQGLALALATGTLREDADALLTAAGLRDLFDVVVGADQVTHPTPHPQTGLTILRSLGAVPERAVLVGDTAGDLVMARACGMRSIAVTYGLHGAPQLRAARPTWLADSFEEVVARLTACRARSAAPAR</sequence>
<proteinExistence type="predicted"/>
<dbReference type="KEGG" id="smao:CAG99_26350"/>
<reference evidence="1 2" key="1">
    <citation type="submission" date="2017-05" db="EMBL/GenBank/DDBJ databases">
        <title>Complete genome sequence of Streptomyces sp. SCSIO 03032 revealed the diverse biosynthetic pathways for its bioactive secondary metabolites.</title>
        <authorList>
            <person name="Ma L."/>
            <person name="Zhu Y."/>
            <person name="Zhang W."/>
            <person name="Zhang G."/>
            <person name="Tian X."/>
            <person name="Zhang S."/>
            <person name="Zhang C."/>
        </authorList>
    </citation>
    <scope>NUCLEOTIDE SEQUENCE [LARGE SCALE GENOMIC DNA]</scope>
    <source>
        <strain evidence="1 2">SCSIO 03032</strain>
    </source>
</reference>
<organism evidence="1 2">
    <name type="scientific">Streptomyces marincola</name>
    <dbReference type="NCBI Taxonomy" id="2878388"/>
    <lineage>
        <taxon>Bacteria</taxon>
        <taxon>Bacillati</taxon>
        <taxon>Actinomycetota</taxon>
        <taxon>Actinomycetes</taxon>
        <taxon>Kitasatosporales</taxon>
        <taxon>Streptomycetaceae</taxon>
        <taxon>Streptomyces</taxon>
    </lineage>
</organism>
<protein>
    <recommendedName>
        <fullName evidence="3">Phosphoglycolate phosphatase</fullName>
    </recommendedName>
</protein>
<dbReference type="Gene3D" id="1.10.150.240">
    <property type="entry name" value="Putative phosphatase, domain 2"/>
    <property type="match status" value="1"/>
</dbReference>
<dbReference type="GO" id="GO:0006281">
    <property type="term" value="P:DNA repair"/>
    <property type="evidence" value="ECO:0007669"/>
    <property type="project" value="TreeGrafter"/>
</dbReference>
<dbReference type="InterPro" id="IPR050155">
    <property type="entry name" value="HAD-like_hydrolase_sf"/>
</dbReference>
<dbReference type="PRINTS" id="PR00413">
    <property type="entry name" value="HADHALOGNASE"/>
</dbReference>
<dbReference type="GO" id="GO:0008967">
    <property type="term" value="F:phosphoglycolate phosphatase activity"/>
    <property type="evidence" value="ECO:0007669"/>
    <property type="project" value="TreeGrafter"/>
</dbReference>
<dbReference type="PANTHER" id="PTHR43434">
    <property type="entry name" value="PHOSPHOGLYCOLATE PHOSPHATASE"/>
    <property type="match status" value="1"/>
</dbReference>
<keyword evidence="2" id="KW-1185">Reference proteome</keyword>
<dbReference type="Pfam" id="PF13419">
    <property type="entry name" value="HAD_2"/>
    <property type="match status" value="1"/>
</dbReference>
<gene>
    <name evidence="1" type="ORF">CAG99_26350</name>
</gene>
<dbReference type="RefSeq" id="WP_086161718.1">
    <property type="nucleotide sequence ID" value="NZ_CP021121.1"/>
</dbReference>
<dbReference type="Gene3D" id="3.40.50.1000">
    <property type="entry name" value="HAD superfamily/HAD-like"/>
    <property type="match status" value="1"/>
</dbReference>
<dbReference type="InterPro" id="IPR036412">
    <property type="entry name" value="HAD-like_sf"/>
</dbReference>
<dbReference type="InterPro" id="IPR023198">
    <property type="entry name" value="PGP-like_dom2"/>
</dbReference>
<dbReference type="InterPro" id="IPR006439">
    <property type="entry name" value="HAD-SF_hydro_IA"/>
</dbReference>
<dbReference type="InterPro" id="IPR041492">
    <property type="entry name" value="HAD_2"/>
</dbReference>
<dbReference type="PANTHER" id="PTHR43434:SF24">
    <property type="entry name" value="HYDROLASE-RELATED"/>
    <property type="match status" value="1"/>
</dbReference>
<dbReference type="Proteomes" id="UP000194218">
    <property type="component" value="Chromosome"/>
</dbReference>
<accession>A0A1W7D475</accession>
<dbReference type="GO" id="GO:0005829">
    <property type="term" value="C:cytosol"/>
    <property type="evidence" value="ECO:0007669"/>
    <property type="project" value="TreeGrafter"/>
</dbReference>
<dbReference type="SUPFAM" id="SSF56784">
    <property type="entry name" value="HAD-like"/>
    <property type="match status" value="1"/>
</dbReference>
<dbReference type="InterPro" id="IPR023214">
    <property type="entry name" value="HAD_sf"/>
</dbReference>
<dbReference type="OrthoDB" id="9793014at2"/>
<dbReference type="EMBL" id="CP021121">
    <property type="protein sequence ID" value="ARQ71881.1"/>
    <property type="molecule type" value="Genomic_DNA"/>
</dbReference>
<dbReference type="AlphaFoldDB" id="A0A1W7D475"/>
<evidence type="ECO:0008006" key="3">
    <source>
        <dbReference type="Google" id="ProtNLM"/>
    </source>
</evidence>
<evidence type="ECO:0000313" key="1">
    <source>
        <dbReference type="EMBL" id="ARQ71881.1"/>
    </source>
</evidence>
<name>A0A1W7D475_9ACTN</name>